<sequence>MNQKNSMTSRLFFLAFAIFINGLGNALTVSMNLGSALWTASAVNISSFFSWNLGSTLFGTALFAALLTIVLLRQLKLKQVIGNIIFMVPFSLVVNYLTSLLMMTSLPELPYFVKLIIDLIGIVFIGCGISLYQRVNLIMHPVDDLMKVIRFKYTNGNPVSAQLLTFTPPIIIIIIIFAVSHQLSAVNIGTIFALFFQGKIVDLADKFLFPNFKYENIK</sequence>
<dbReference type="PANTHER" id="PTHR40078">
    <property type="entry name" value="INTEGRAL MEMBRANE PROTEIN-RELATED"/>
    <property type="match status" value="1"/>
</dbReference>
<keyword evidence="1" id="KW-0472">Membrane</keyword>
<organism evidence="2 3">
    <name type="scientific">Holzapfeliella floricola DSM 23037 = JCM 16512</name>
    <dbReference type="NCBI Taxonomy" id="1423744"/>
    <lineage>
        <taxon>Bacteria</taxon>
        <taxon>Bacillati</taxon>
        <taxon>Bacillota</taxon>
        <taxon>Bacilli</taxon>
        <taxon>Lactobacillales</taxon>
        <taxon>Lactobacillaceae</taxon>
        <taxon>Holzapfeliella</taxon>
    </lineage>
</organism>
<dbReference type="OrthoDB" id="3237813at2"/>
<accession>A0A0R2DLC4</accession>
<keyword evidence="3" id="KW-1185">Reference proteome</keyword>
<dbReference type="PANTHER" id="PTHR40078:SF1">
    <property type="entry name" value="INTEGRAL MEMBRANE PROTEIN"/>
    <property type="match status" value="1"/>
</dbReference>
<feature type="transmembrane region" description="Helical" evidence="1">
    <location>
        <begin position="159"/>
        <end position="179"/>
    </location>
</feature>
<feature type="transmembrane region" description="Helical" evidence="1">
    <location>
        <begin position="84"/>
        <end position="105"/>
    </location>
</feature>
<reference evidence="2 3" key="1">
    <citation type="journal article" date="2015" name="Genome Announc.">
        <title>Expanding the biotechnology potential of lactobacilli through comparative genomics of 213 strains and associated genera.</title>
        <authorList>
            <person name="Sun Z."/>
            <person name="Harris H.M."/>
            <person name="McCann A."/>
            <person name="Guo C."/>
            <person name="Argimon S."/>
            <person name="Zhang W."/>
            <person name="Yang X."/>
            <person name="Jeffery I.B."/>
            <person name="Cooney J.C."/>
            <person name="Kagawa T.F."/>
            <person name="Liu W."/>
            <person name="Song Y."/>
            <person name="Salvetti E."/>
            <person name="Wrobel A."/>
            <person name="Rasinkangas P."/>
            <person name="Parkhill J."/>
            <person name="Rea M.C."/>
            <person name="O'Sullivan O."/>
            <person name="Ritari J."/>
            <person name="Douillard F.P."/>
            <person name="Paul Ross R."/>
            <person name="Yang R."/>
            <person name="Briner A.E."/>
            <person name="Felis G.E."/>
            <person name="de Vos W.M."/>
            <person name="Barrangou R."/>
            <person name="Klaenhammer T.R."/>
            <person name="Caufield P.W."/>
            <person name="Cui Y."/>
            <person name="Zhang H."/>
            <person name="O'Toole P.W."/>
        </authorList>
    </citation>
    <scope>NUCLEOTIDE SEQUENCE [LARGE SCALE GENOMIC DNA]</scope>
    <source>
        <strain evidence="2 3">DSM 23037</strain>
    </source>
</reference>
<dbReference type="PATRIC" id="fig|1423744.4.peg.1268"/>
<feature type="transmembrane region" description="Helical" evidence="1">
    <location>
        <begin position="50"/>
        <end position="72"/>
    </location>
</feature>
<dbReference type="InterPro" id="IPR038750">
    <property type="entry name" value="YczE/YyaS-like"/>
</dbReference>
<feature type="transmembrane region" description="Helical" evidence="1">
    <location>
        <begin position="111"/>
        <end position="132"/>
    </location>
</feature>
<dbReference type="AlphaFoldDB" id="A0A0R2DLC4"/>
<keyword evidence="1" id="KW-0812">Transmembrane</keyword>
<evidence type="ECO:0000313" key="2">
    <source>
        <dbReference type="EMBL" id="KRN04878.1"/>
    </source>
</evidence>
<keyword evidence="1" id="KW-1133">Transmembrane helix</keyword>
<dbReference type="RefSeq" id="WP_056974189.1">
    <property type="nucleotide sequence ID" value="NZ_AYZL01000006.1"/>
</dbReference>
<dbReference type="Proteomes" id="UP000051378">
    <property type="component" value="Unassembled WGS sequence"/>
</dbReference>
<evidence type="ECO:0000256" key="1">
    <source>
        <dbReference type="SAM" id="Phobius"/>
    </source>
</evidence>
<protein>
    <recommendedName>
        <fullName evidence="4">Sugar specific permease</fullName>
    </recommendedName>
</protein>
<dbReference type="STRING" id="1423744.FC86_GL001237"/>
<dbReference type="EMBL" id="AYZL01000006">
    <property type="protein sequence ID" value="KRN04878.1"/>
    <property type="molecule type" value="Genomic_DNA"/>
</dbReference>
<evidence type="ECO:0008006" key="4">
    <source>
        <dbReference type="Google" id="ProtNLM"/>
    </source>
</evidence>
<name>A0A0R2DLC4_9LACO</name>
<gene>
    <name evidence="2" type="ORF">FC86_GL001237</name>
</gene>
<evidence type="ECO:0000313" key="3">
    <source>
        <dbReference type="Proteomes" id="UP000051378"/>
    </source>
</evidence>
<dbReference type="Pfam" id="PF19700">
    <property type="entry name" value="DUF6198"/>
    <property type="match status" value="1"/>
</dbReference>
<comment type="caution">
    <text evidence="2">The sequence shown here is derived from an EMBL/GenBank/DDBJ whole genome shotgun (WGS) entry which is preliminary data.</text>
</comment>
<proteinExistence type="predicted"/>